<dbReference type="PANTHER" id="PTHR19375">
    <property type="entry name" value="HEAT SHOCK PROTEIN 70KDA"/>
    <property type="match status" value="1"/>
</dbReference>
<dbReference type="PROSITE" id="PS01036">
    <property type="entry name" value="HSP70_3"/>
    <property type="match status" value="1"/>
</dbReference>
<keyword evidence="2 6" id="KW-0547">Nucleotide-binding</keyword>
<dbReference type="PRINTS" id="PR00301">
    <property type="entry name" value="HEATSHOCK70"/>
</dbReference>
<keyword evidence="3 6" id="KW-0067">ATP-binding</keyword>
<accession>A0ABN1GWV1</accession>
<comment type="similarity">
    <text evidence="1 6">Belongs to the heat shock protein 70 family.</text>
</comment>
<evidence type="ECO:0000256" key="5">
    <source>
        <dbReference type="ARBA" id="ARBA00023186"/>
    </source>
</evidence>
<protein>
    <recommendedName>
        <fullName evidence="10">Hsp70 protein</fullName>
    </recommendedName>
</protein>
<dbReference type="Proteomes" id="UP001500957">
    <property type="component" value="Unassembled WGS sequence"/>
</dbReference>
<evidence type="ECO:0000256" key="3">
    <source>
        <dbReference type="ARBA" id="ARBA00022840"/>
    </source>
</evidence>
<dbReference type="EMBL" id="BAAAHE010000020">
    <property type="protein sequence ID" value="GAA0621948.1"/>
    <property type="molecule type" value="Genomic_DNA"/>
</dbReference>
<name>A0ABN1GWV1_9ACTN</name>
<evidence type="ECO:0000256" key="4">
    <source>
        <dbReference type="ARBA" id="ARBA00023016"/>
    </source>
</evidence>
<feature type="compositionally biased region" description="Basic and acidic residues" evidence="7">
    <location>
        <begin position="495"/>
        <end position="512"/>
    </location>
</feature>
<sequence>MGYRLSVDLGTTNTAAVVHRPGTGSAPTVVRLGDRSATVPSVLFLGADGTVLMGEAAERRALTDPDRVVRRFKRRIGDETPLLVGTSGDGLTAHALAAKMIGLVADRVAEQEGGAPDAVAVTVPAAWGSHKKDLLAGALAREGLLDVTMISEPAAAALAYAQAGKLEAGAAVAVYDLGGGTFDAAVLRAESGNRFTALGTPTGIPNLGGVDFDDAVLAYVLGVAGPQTPGVEPDDPLHLTAMARLRRECVEAKEALSADTAATVPVLLGGAQTSVRVTRADFEAMIAGALEETCTFVEAALVSAGLTSKNLDRILLTGGSSRIPLVTQLLSARYPGVPLERDIDPKLAVAIGGVLALEKSGRHARPALALTAGLAAAAAVAPAAAAANSPAPASVAPLAPVAAGTTADRPVRPALTTEKFDGREAEIVEGRRMKSEPKPQRKAHKVVTVAAGVILLGGFGLASLGVLDLGDAVPAGSVQEARAGVGDDAELQVEETGKSKNKDKARGERAEETAAEESSSSDAATGSAGGSASGRTEGSADSRAASAGSSDATTDSARADEEDDVVVERPAKTDRKATARRSDGAVTPTKATTPEAAPVDAVAAPSAVEAAPAEQAAPAPAAEVEEDTSTESGSVEFGDAGEESPPAP</sequence>
<reference evidence="8 9" key="1">
    <citation type="journal article" date="2019" name="Int. J. Syst. Evol. Microbiol.">
        <title>The Global Catalogue of Microorganisms (GCM) 10K type strain sequencing project: providing services to taxonomists for standard genome sequencing and annotation.</title>
        <authorList>
            <consortium name="The Broad Institute Genomics Platform"/>
            <consortium name="The Broad Institute Genome Sequencing Center for Infectious Disease"/>
            <person name="Wu L."/>
            <person name="Ma J."/>
        </authorList>
    </citation>
    <scope>NUCLEOTIDE SEQUENCE [LARGE SCALE GENOMIC DNA]</scope>
    <source>
        <strain evidence="8 9">JCM 10671</strain>
    </source>
</reference>
<dbReference type="RefSeq" id="WP_344605335.1">
    <property type="nucleotide sequence ID" value="NZ_BAAAHE010000020.1"/>
</dbReference>
<keyword evidence="9" id="KW-1185">Reference proteome</keyword>
<feature type="region of interest" description="Disordered" evidence="7">
    <location>
        <begin position="482"/>
        <end position="648"/>
    </location>
</feature>
<dbReference type="InterPro" id="IPR043129">
    <property type="entry name" value="ATPase_NBD"/>
</dbReference>
<feature type="compositionally biased region" description="Low complexity" evidence="7">
    <location>
        <begin position="516"/>
        <end position="526"/>
    </location>
</feature>
<organism evidence="8 9">
    <name type="scientific">Sporichthya brevicatena</name>
    <dbReference type="NCBI Taxonomy" id="171442"/>
    <lineage>
        <taxon>Bacteria</taxon>
        <taxon>Bacillati</taxon>
        <taxon>Actinomycetota</taxon>
        <taxon>Actinomycetes</taxon>
        <taxon>Sporichthyales</taxon>
        <taxon>Sporichthyaceae</taxon>
        <taxon>Sporichthya</taxon>
    </lineage>
</organism>
<evidence type="ECO:0000256" key="1">
    <source>
        <dbReference type="ARBA" id="ARBA00007381"/>
    </source>
</evidence>
<evidence type="ECO:0000256" key="7">
    <source>
        <dbReference type="SAM" id="MobiDB-lite"/>
    </source>
</evidence>
<evidence type="ECO:0000256" key="2">
    <source>
        <dbReference type="ARBA" id="ARBA00022741"/>
    </source>
</evidence>
<keyword evidence="5" id="KW-0143">Chaperone</keyword>
<feature type="compositionally biased region" description="Low complexity" evidence="7">
    <location>
        <begin position="585"/>
        <end position="622"/>
    </location>
</feature>
<dbReference type="InterPro" id="IPR018181">
    <property type="entry name" value="Heat_shock_70_CS"/>
</dbReference>
<dbReference type="Pfam" id="PF00012">
    <property type="entry name" value="HSP70"/>
    <property type="match status" value="2"/>
</dbReference>
<evidence type="ECO:0000256" key="6">
    <source>
        <dbReference type="RuleBase" id="RU003322"/>
    </source>
</evidence>
<comment type="caution">
    <text evidence="8">The sequence shown here is derived from an EMBL/GenBank/DDBJ whole genome shotgun (WGS) entry which is preliminary data.</text>
</comment>
<keyword evidence="4" id="KW-0346">Stress response</keyword>
<dbReference type="Gene3D" id="3.90.640.10">
    <property type="entry name" value="Actin, Chain A, domain 4"/>
    <property type="match status" value="1"/>
</dbReference>
<evidence type="ECO:0000313" key="9">
    <source>
        <dbReference type="Proteomes" id="UP001500957"/>
    </source>
</evidence>
<dbReference type="InterPro" id="IPR013126">
    <property type="entry name" value="Hsp_70_fam"/>
</dbReference>
<dbReference type="Gene3D" id="3.30.420.40">
    <property type="match status" value="2"/>
</dbReference>
<feature type="compositionally biased region" description="Basic and acidic residues" evidence="7">
    <location>
        <begin position="566"/>
        <end position="583"/>
    </location>
</feature>
<gene>
    <name evidence="8" type="ORF">GCM10009547_25920</name>
</gene>
<evidence type="ECO:0008006" key="10">
    <source>
        <dbReference type="Google" id="ProtNLM"/>
    </source>
</evidence>
<feature type="compositionally biased region" description="Low complexity" evidence="7">
    <location>
        <begin position="533"/>
        <end position="556"/>
    </location>
</feature>
<proteinExistence type="inferred from homology"/>
<evidence type="ECO:0000313" key="8">
    <source>
        <dbReference type="EMBL" id="GAA0621948.1"/>
    </source>
</evidence>
<dbReference type="SUPFAM" id="SSF53067">
    <property type="entry name" value="Actin-like ATPase domain"/>
    <property type="match status" value="2"/>
</dbReference>